<reference evidence="2 3" key="1">
    <citation type="submission" date="2011-02" db="EMBL/GenBank/DDBJ databases">
        <title>The Genome Sequence of Sphaeroforma arctica JP610.</title>
        <authorList>
            <consortium name="The Broad Institute Genome Sequencing Platform"/>
            <person name="Russ C."/>
            <person name="Cuomo C."/>
            <person name="Young S.K."/>
            <person name="Zeng Q."/>
            <person name="Gargeya S."/>
            <person name="Alvarado L."/>
            <person name="Berlin A."/>
            <person name="Chapman S.B."/>
            <person name="Chen Z."/>
            <person name="Freedman E."/>
            <person name="Gellesch M."/>
            <person name="Goldberg J."/>
            <person name="Griggs A."/>
            <person name="Gujja S."/>
            <person name="Heilman E."/>
            <person name="Heiman D."/>
            <person name="Howarth C."/>
            <person name="Mehta T."/>
            <person name="Neiman D."/>
            <person name="Pearson M."/>
            <person name="Roberts A."/>
            <person name="Saif S."/>
            <person name="Shea T."/>
            <person name="Shenoy N."/>
            <person name="Sisk P."/>
            <person name="Stolte C."/>
            <person name="Sykes S."/>
            <person name="White J."/>
            <person name="Yandava C."/>
            <person name="Burger G."/>
            <person name="Gray M.W."/>
            <person name="Holland P.W.H."/>
            <person name="King N."/>
            <person name="Lang F.B.F."/>
            <person name="Roger A.J."/>
            <person name="Ruiz-Trillo I."/>
            <person name="Haas B."/>
            <person name="Nusbaum C."/>
            <person name="Birren B."/>
        </authorList>
    </citation>
    <scope>NUCLEOTIDE SEQUENCE [LARGE SCALE GENOMIC DNA]</scope>
    <source>
        <strain evidence="2 3">JP610</strain>
    </source>
</reference>
<feature type="non-terminal residue" evidence="2">
    <location>
        <position position="1"/>
    </location>
</feature>
<protein>
    <submittedName>
        <fullName evidence="2">Uncharacterized protein</fullName>
    </submittedName>
</protein>
<gene>
    <name evidence="2" type="ORF">SARC_16569</name>
</gene>
<feature type="region of interest" description="Disordered" evidence="1">
    <location>
        <begin position="215"/>
        <end position="247"/>
    </location>
</feature>
<feature type="region of interest" description="Disordered" evidence="1">
    <location>
        <begin position="110"/>
        <end position="138"/>
    </location>
</feature>
<feature type="non-terminal residue" evidence="2">
    <location>
        <position position="305"/>
    </location>
</feature>
<sequence>ILSSELSNNMSNLARATGDVADALGTEVQHAIDPLIGRTVGFINNIADVMEGMIDASGVDKRSHTSDTGAGAGSGAGRYELPAMVGAGAGADDMEVHVALDLDTHTDSLHVPLGPAAHHSDHSHAQGEGDGSPLHDQKSYCSQLSNTSWAFPGFEDFALYCRRVTARQGALFPTPLTRTGKDMPLEFAQILAAVFDCRPDPFTYIYAQHVTTKSRKHAADSSHGNRENALNDSTELSQPHKNPPTPEQLDLRERQEAHHHHVLNNAQALVKEQFQHTCAVAVFEMHGRASDTAEENTEEHVALVT</sequence>
<organism evidence="2 3">
    <name type="scientific">Sphaeroforma arctica JP610</name>
    <dbReference type="NCBI Taxonomy" id="667725"/>
    <lineage>
        <taxon>Eukaryota</taxon>
        <taxon>Ichthyosporea</taxon>
        <taxon>Ichthyophonida</taxon>
        <taxon>Sphaeroforma</taxon>
    </lineage>
</organism>
<feature type="compositionally biased region" description="Basic and acidic residues" evidence="1">
    <location>
        <begin position="118"/>
        <end position="138"/>
    </location>
</feature>
<dbReference type="Proteomes" id="UP000054560">
    <property type="component" value="Unassembled WGS sequence"/>
</dbReference>
<feature type="compositionally biased region" description="Basic and acidic residues" evidence="1">
    <location>
        <begin position="217"/>
        <end position="226"/>
    </location>
</feature>
<name>A0A0L0F2R2_9EUKA</name>
<feature type="compositionally biased region" description="Polar residues" evidence="1">
    <location>
        <begin position="228"/>
        <end position="240"/>
    </location>
</feature>
<accession>A0A0L0F2R2</accession>
<dbReference type="AlphaFoldDB" id="A0A0L0F2R2"/>
<evidence type="ECO:0000313" key="3">
    <source>
        <dbReference type="Proteomes" id="UP000054560"/>
    </source>
</evidence>
<dbReference type="GeneID" id="25917073"/>
<dbReference type="EMBL" id="KQ249992">
    <property type="protein sequence ID" value="KNC70899.1"/>
    <property type="molecule type" value="Genomic_DNA"/>
</dbReference>
<evidence type="ECO:0000313" key="2">
    <source>
        <dbReference type="EMBL" id="KNC70899.1"/>
    </source>
</evidence>
<keyword evidence="3" id="KW-1185">Reference proteome</keyword>
<evidence type="ECO:0000256" key="1">
    <source>
        <dbReference type="SAM" id="MobiDB-lite"/>
    </source>
</evidence>
<proteinExistence type="predicted"/>
<dbReference type="RefSeq" id="XP_014144801.1">
    <property type="nucleotide sequence ID" value="XM_014289326.1"/>
</dbReference>